<organism evidence="5 6">
    <name type="scientific">Christensenella hongkongensis</name>
    <dbReference type="NCBI Taxonomy" id="270498"/>
    <lineage>
        <taxon>Bacteria</taxon>
        <taxon>Bacillati</taxon>
        <taxon>Bacillota</taxon>
        <taxon>Clostridia</taxon>
        <taxon>Christensenellales</taxon>
        <taxon>Christensenellaceae</taxon>
        <taxon>Christensenella</taxon>
    </lineage>
</organism>
<dbReference type="InterPro" id="IPR018060">
    <property type="entry name" value="HTH_AraC"/>
</dbReference>
<feature type="domain" description="HTH araC/xylS-type" evidence="4">
    <location>
        <begin position="8"/>
        <end position="105"/>
    </location>
</feature>
<dbReference type="InterPro" id="IPR020449">
    <property type="entry name" value="Tscrpt_reg_AraC-type_HTH"/>
</dbReference>
<dbReference type="InterPro" id="IPR050908">
    <property type="entry name" value="SmbC-like"/>
</dbReference>
<keyword evidence="3" id="KW-0804">Transcription</keyword>
<dbReference type="SUPFAM" id="SSF46689">
    <property type="entry name" value="Homeodomain-like"/>
    <property type="match status" value="1"/>
</dbReference>
<keyword evidence="2" id="KW-0238">DNA-binding</keyword>
<keyword evidence="6" id="KW-1185">Reference proteome</keyword>
<dbReference type="PATRIC" id="fig|270498.16.peg.3233"/>
<proteinExistence type="predicted"/>
<dbReference type="OrthoDB" id="45544at2"/>
<accession>A0A0M2NBE9</accession>
<dbReference type="PANTHER" id="PTHR40055">
    <property type="entry name" value="TRANSCRIPTIONAL REGULATOR YGIV-RELATED"/>
    <property type="match status" value="1"/>
</dbReference>
<dbReference type="SUPFAM" id="SSF55136">
    <property type="entry name" value="Probable bacterial effector-binding domain"/>
    <property type="match status" value="1"/>
</dbReference>
<dbReference type="RefSeq" id="WP_046444875.1">
    <property type="nucleotide sequence ID" value="NZ_LAYJ01000133.1"/>
</dbReference>
<dbReference type="PROSITE" id="PS01124">
    <property type="entry name" value="HTH_ARAC_FAMILY_2"/>
    <property type="match status" value="1"/>
</dbReference>
<protein>
    <submittedName>
        <fullName evidence="5">Transcriptional regulator, AraC family</fullName>
    </submittedName>
</protein>
<dbReference type="SMART" id="SM00871">
    <property type="entry name" value="AraC_E_bind"/>
    <property type="match status" value="1"/>
</dbReference>
<dbReference type="EMBL" id="LAYJ01000133">
    <property type="protein sequence ID" value="KKI49558.1"/>
    <property type="molecule type" value="Genomic_DNA"/>
</dbReference>
<dbReference type="GO" id="GO:0003700">
    <property type="term" value="F:DNA-binding transcription factor activity"/>
    <property type="evidence" value="ECO:0007669"/>
    <property type="project" value="InterPro"/>
</dbReference>
<dbReference type="InterPro" id="IPR010499">
    <property type="entry name" value="AraC_E-bd"/>
</dbReference>
<dbReference type="InterPro" id="IPR029442">
    <property type="entry name" value="GyrI-like"/>
</dbReference>
<reference evidence="5 6" key="1">
    <citation type="submission" date="2015-04" db="EMBL/GenBank/DDBJ databases">
        <title>Draft genome sequence of bacteremic isolate Catabacter hongkongensis type strain HKU16T.</title>
        <authorList>
            <person name="Lau S.K."/>
            <person name="Teng J.L."/>
            <person name="Huang Y."/>
            <person name="Curreem S.O."/>
            <person name="Tsui S.K."/>
            <person name="Woo P.C."/>
        </authorList>
    </citation>
    <scope>NUCLEOTIDE SEQUENCE [LARGE SCALE GENOMIC DNA]</scope>
    <source>
        <strain evidence="5 6">HKU16</strain>
    </source>
</reference>
<dbReference type="Proteomes" id="UP000034076">
    <property type="component" value="Unassembled WGS sequence"/>
</dbReference>
<dbReference type="SMART" id="SM00342">
    <property type="entry name" value="HTH_ARAC"/>
    <property type="match status" value="1"/>
</dbReference>
<name>A0A0M2NBE9_9FIRM</name>
<gene>
    <name evidence="5" type="ORF">CHK_3136</name>
</gene>
<keyword evidence="1" id="KW-0805">Transcription regulation</keyword>
<dbReference type="PANTHER" id="PTHR40055:SF1">
    <property type="entry name" value="TRANSCRIPTIONAL REGULATOR YGIV-RELATED"/>
    <property type="match status" value="1"/>
</dbReference>
<evidence type="ECO:0000313" key="6">
    <source>
        <dbReference type="Proteomes" id="UP000034076"/>
    </source>
</evidence>
<evidence type="ECO:0000313" key="5">
    <source>
        <dbReference type="EMBL" id="KKI49558.1"/>
    </source>
</evidence>
<dbReference type="STRING" id="270498.CHK_3136"/>
<dbReference type="Gene3D" id="1.10.10.60">
    <property type="entry name" value="Homeodomain-like"/>
    <property type="match status" value="2"/>
</dbReference>
<dbReference type="Pfam" id="PF12833">
    <property type="entry name" value="HTH_18"/>
    <property type="match status" value="1"/>
</dbReference>
<evidence type="ECO:0000256" key="1">
    <source>
        <dbReference type="ARBA" id="ARBA00023015"/>
    </source>
</evidence>
<evidence type="ECO:0000256" key="2">
    <source>
        <dbReference type="ARBA" id="ARBA00023125"/>
    </source>
</evidence>
<dbReference type="InterPro" id="IPR011256">
    <property type="entry name" value="Reg_factor_effector_dom_sf"/>
</dbReference>
<evidence type="ECO:0000256" key="3">
    <source>
        <dbReference type="ARBA" id="ARBA00023163"/>
    </source>
</evidence>
<sequence>MDKLEALERAVSVIEDDLGSVGAQEAAQKAGYSYYHLTRLFSNMLGEPMGSYIKKRRLADGAHKLLYTDKRVIDIAVENGFGSSEAFSRAFKAVYCVSPAQYRRNRRDVIVGAKKRLQPGLLRHIAGNVTVRPQIVKFEGAAVAGLRGQTTIGKNVVPLLWKRFLEMEGMITGRAKNARRFGICETDETVYTMNRDAVFSEFVGIEVESAKGLPEQFEQKILHAGKYAVFTHTGSLARLRETFDFIWGTWFPASGTQLDYGEDFELYDERFRGPDNPESQIDIYVPIK</sequence>
<dbReference type="GO" id="GO:0043565">
    <property type="term" value="F:sequence-specific DNA binding"/>
    <property type="evidence" value="ECO:0007669"/>
    <property type="project" value="InterPro"/>
</dbReference>
<dbReference type="Gene3D" id="3.20.80.10">
    <property type="entry name" value="Regulatory factor, effector binding domain"/>
    <property type="match status" value="1"/>
</dbReference>
<comment type="caution">
    <text evidence="5">The sequence shown here is derived from an EMBL/GenBank/DDBJ whole genome shotgun (WGS) entry which is preliminary data.</text>
</comment>
<dbReference type="Pfam" id="PF06445">
    <property type="entry name" value="GyrI-like"/>
    <property type="match status" value="1"/>
</dbReference>
<dbReference type="PRINTS" id="PR00032">
    <property type="entry name" value="HTHARAC"/>
</dbReference>
<dbReference type="AlphaFoldDB" id="A0A0M2NBE9"/>
<evidence type="ECO:0000259" key="4">
    <source>
        <dbReference type="PROSITE" id="PS01124"/>
    </source>
</evidence>
<dbReference type="InterPro" id="IPR009057">
    <property type="entry name" value="Homeodomain-like_sf"/>
</dbReference>